<dbReference type="STRING" id="243164.DET1012"/>
<gene>
    <name evidence="1" type="ordered locus">DET1012</name>
</gene>
<reference evidence="1 2" key="1">
    <citation type="journal article" date="2005" name="Science">
        <title>Genome sequence of the PCE-dechlorinating bacterium Dehalococcoides ethenogenes.</title>
        <authorList>
            <person name="Seshadri R."/>
            <person name="Adrian L."/>
            <person name="Fouts D.E."/>
            <person name="Eisen J.A."/>
            <person name="Phillippy A.M."/>
            <person name="Methe B.A."/>
            <person name="Ward N.L."/>
            <person name="Nelson W.C."/>
            <person name="Deboy R.T."/>
            <person name="Khouri H.M."/>
            <person name="Kolonay J.F."/>
            <person name="Dodson R.J."/>
            <person name="Daugherty S.C."/>
            <person name="Brinkac L.M."/>
            <person name="Sullivan S.A."/>
            <person name="Madupu R."/>
            <person name="Nelson K.E."/>
            <person name="Kang K.H."/>
            <person name="Impraim M."/>
            <person name="Tran K."/>
            <person name="Robinson J.M."/>
            <person name="Forberger H.A."/>
            <person name="Fraser C.M."/>
            <person name="Zinder S.H."/>
            <person name="Heidelberg J.F."/>
        </authorList>
    </citation>
    <scope>NUCLEOTIDE SEQUENCE [LARGE SCALE GENOMIC DNA]</scope>
    <source>
        <strain evidence="2">ATCC BAA-2266 / KCTC 15142 / 195</strain>
    </source>
</reference>
<evidence type="ECO:0000313" key="1">
    <source>
        <dbReference type="EMBL" id="AAW39751.1"/>
    </source>
</evidence>
<dbReference type="InParanoid" id="Q3Z7R7"/>
<dbReference type="AlphaFoldDB" id="Q3Z7R7"/>
<evidence type="ECO:0000313" key="2">
    <source>
        <dbReference type="Proteomes" id="UP000008289"/>
    </source>
</evidence>
<dbReference type="KEGG" id="det:DET1012"/>
<organism evidence="1 2">
    <name type="scientific">Dehalococcoides mccartyi (strain ATCC BAA-2266 / KCTC 15142 / 195)</name>
    <name type="common">Dehalococcoides ethenogenes (strain 195)</name>
    <dbReference type="NCBI Taxonomy" id="243164"/>
    <lineage>
        <taxon>Bacteria</taxon>
        <taxon>Bacillati</taxon>
        <taxon>Chloroflexota</taxon>
        <taxon>Dehalococcoidia</taxon>
        <taxon>Dehalococcoidales</taxon>
        <taxon>Dehalococcoidaceae</taxon>
        <taxon>Dehalococcoides</taxon>
    </lineage>
</organism>
<protein>
    <submittedName>
        <fullName evidence="1">Uncharacterized protein</fullName>
    </submittedName>
</protein>
<name>Q3Z7R7_DEHM1</name>
<dbReference type="Proteomes" id="UP000008289">
    <property type="component" value="Chromosome"/>
</dbReference>
<dbReference type="EMBL" id="CP000027">
    <property type="protein sequence ID" value="AAW39751.1"/>
    <property type="molecule type" value="Genomic_DNA"/>
</dbReference>
<accession>Q3Z7R7</accession>
<dbReference type="HOGENOM" id="CLU_3198842_0_0_0"/>
<keyword evidence="2" id="KW-1185">Reference proteome</keyword>
<sequence length="45" mass="5419">MQTLRIVLFFYYTLKLFFLNPGSKYIELPIADNGRILLIFRLKTH</sequence>
<proteinExistence type="predicted"/>